<feature type="domain" description="Cupin type-2" evidence="1">
    <location>
        <begin position="67"/>
        <end position="116"/>
    </location>
</feature>
<dbReference type="InterPro" id="IPR014710">
    <property type="entry name" value="RmlC-like_jellyroll"/>
</dbReference>
<proteinExistence type="predicted"/>
<keyword evidence="3" id="KW-1185">Reference proteome</keyword>
<evidence type="ECO:0000313" key="3">
    <source>
        <dbReference type="Proteomes" id="UP000199050"/>
    </source>
</evidence>
<dbReference type="PANTHER" id="PTHR36448:SF2">
    <property type="entry name" value="CUPIN TYPE-1 DOMAIN-CONTAINING PROTEIN"/>
    <property type="match status" value="1"/>
</dbReference>
<sequence length="178" mass="18663">MSKADNGRQIPDGAIETFMLPPDGLLPNNQALPVIVYIGALRDHPERTEQIFNDNGWLNSWQNGVFSYHHYHSNAHEVLGVMSGSASLQLGGDAGRTLAVSAGDVLVLPAGTAHKLLHSSAGFRVAGAYPGGTDYNTRRATPDDLAAALPEIAQVPLPDSDPAYGKAGPLLEAWGAGG</sequence>
<dbReference type="SUPFAM" id="SSF51182">
    <property type="entry name" value="RmlC-like cupins"/>
    <property type="match status" value="1"/>
</dbReference>
<dbReference type="InterPro" id="IPR011051">
    <property type="entry name" value="RmlC_Cupin_sf"/>
</dbReference>
<dbReference type="CDD" id="cd02219">
    <property type="entry name" value="cupin_YjlB-like"/>
    <property type="match status" value="1"/>
</dbReference>
<evidence type="ECO:0000259" key="1">
    <source>
        <dbReference type="Pfam" id="PF07883"/>
    </source>
</evidence>
<organism evidence="2 3">
    <name type="scientific">Paenibacillus typhae</name>
    <dbReference type="NCBI Taxonomy" id="1174501"/>
    <lineage>
        <taxon>Bacteria</taxon>
        <taxon>Bacillati</taxon>
        <taxon>Bacillota</taxon>
        <taxon>Bacilli</taxon>
        <taxon>Bacillales</taxon>
        <taxon>Paenibacillaceae</taxon>
        <taxon>Paenibacillus</taxon>
    </lineage>
</organism>
<dbReference type="AlphaFoldDB" id="A0A1G8J8Y1"/>
<dbReference type="OrthoDB" id="9791759at2"/>
<dbReference type="Pfam" id="PF07883">
    <property type="entry name" value="Cupin_2"/>
    <property type="match status" value="1"/>
</dbReference>
<dbReference type="InterPro" id="IPR014500">
    <property type="entry name" value="UCP019307_cupin"/>
</dbReference>
<dbReference type="PANTHER" id="PTHR36448">
    <property type="entry name" value="BLR7373 PROTEIN"/>
    <property type="match status" value="1"/>
</dbReference>
<reference evidence="3" key="1">
    <citation type="submission" date="2016-10" db="EMBL/GenBank/DDBJ databases">
        <authorList>
            <person name="Varghese N."/>
            <person name="Submissions S."/>
        </authorList>
    </citation>
    <scope>NUCLEOTIDE SEQUENCE [LARGE SCALE GENOMIC DNA]</scope>
    <source>
        <strain evidence="3">CGMCC 1.11012</strain>
    </source>
</reference>
<dbReference type="PIRSF" id="PIRSF019307">
    <property type="entry name" value="UCP019307"/>
    <property type="match status" value="1"/>
</dbReference>
<dbReference type="STRING" id="1174501.SAMN05216192_104116"/>
<dbReference type="InterPro" id="IPR013096">
    <property type="entry name" value="Cupin_2"/>
</dbReference>
<evidence type="ECO:0000313" key="2">
    <source>
        <dbReference type="EMBL" id="SDI27552.1"/>
    </source>
</evidence>
<gene>
    <name evidence="2" type="ORF">SAMN05216192_104116</name>
</gene>
<dbReference type="RefSeq" id="WP_090712899.1">
    <property type="nucleotide sequence ID" value="NZ_CBCSKY010000004.1"/>
</dbReference>
<dbReference type="EMBL" id="FNDX01000004">
    <property type="protein sequence ID" value="SDI27552.1"/>
    <property type="molecule type" value="Genomic_DNA"/>
</dbReference>
<dbReference type="Gene3D" id="2.60.120.10">
    <property type="entry name" value="Jelly Rolls"/>
    <property type="match status" value="1"/>
</dbReference>
<protein>
    <submittedName>
        <fullName evidence="2">Uncharacterized protein YjlB</fullName>
    </submittedName>
</protein>
<accession>A0A1G8J8Y1</accession>
<dbReference type="InterPro" id="IPR047121">
    <property type="entry name" value="YjiB-like"/>
</dbReference>
<name>A0A1G8J8Y1_9BACL</name>
<dbReference type="Proteomes" id="UP000199050">
    <property type="component" value="Unassembled WGS sequence"/>
</dbReference>